<evidence type="ECO:0000259" key="1">
    <source>
        <dbReference type="Pfam" id="PF01827"/>
    </source>
</evidence>
<dbReference type="InterPro" id="IPR002900">
    <property type="entry name" value="DUF38/FTH_CAE_spp"/>
</dbReference>
<dbReference type="HOGENOM" id="CLU_124056_0_0_1"/>
<name>G0N1M2_CAEBE</name>
<dbReference type="PANTHER" id="PTHR23014">
    <property type="entry name" value="F-BOX A PROTEIN"/>
    <property type="match status" value="1"/>
</dbReference>
<keyword evidence="3" id="KW-1185">Reference proteome</keyword>
<gene>
    <name evidence="2" type="ORF">CAEBREN_23045</name>
</gene>
<dbReference type="PANTHER" id="PTHR23014:SF1">
    <property type="entry name" value="DUF38 DOMAIN-CONTAINING PROTEIN-RELATED"/>
    <property type="match status" value="1"/>
</dbReference>
<dbReference type="InParanoid" id="G0N1M2"/>
<protein>
    <recommendedName>
        <fullName evidence="1">DUF38 domain-containing protein</fullName>
    </recommendedName>
</protein>
<accession>G0N1M2</accession>
<reference evidence="3" key="1">
    <citation type="submission" date="2011-07" db="EMBL/GenBank/DDBJ databases">
        <authorList>
            <consortium name="Caenorhabditis brenneri Sequencing and Analysis Consortium"/>
            <person name="Wilson R.K."/>
        </authorList>
    </citation>
    <scope>NUCLEOTIDE SEQUENCE [LARGE SCALE GENOMIC DNA]</scope>
    <source>
        <strain evidence="3">PB2801</strain>
    </source>
</reference>
<dbReference type="EMBL" id="GL379827">
    <property type="protein sequence ID" value="EGT50133.1"/>
    <property type="molecule type" value="Genomic_DNA"/>
</dbReference>
<proteinExistence type="predicted"/>
<sequence length="188" mass="22193">MSSLLEMTDVPMTNILEKCGYKSLLTLRKVSKTLKKICIRPTNNRDPIKNLDEIENVMELEQFKNAVVLNISYYFLVRADLSKFFHFQRVHVKLNETSLEELVALKEAFVTSTHMVYFNLNGLNLNGNQLEQLFGTPFYDPCYGEGKQWFFKIQNCKEFMLRIYWYSGWLKFRKLQSEEVPQDAVVQH</sequence>
<evidence type="ECO:0000313" key="3">
    <source>
        <dbReference type="Proteomes" id="UP000008068"/>
    </source>
</evidence>
<evidence type="ECO:0000313" key="2">
    <source>
        <dbReference type="EMBL" id="EGT50133.1"/>
    </source>
</evidence>
<dbReference type="Proteomes" id="UP000008068">
    <property type="component" value="Unassembled WGS sequence"/>
</dbReference>
<dbReference type="AlphaFoldDB" id="G0N1M2"/>
<organism evidence="3">
    <name type="scientific">Caenorhabditis brenneri</name>
    <name type="common">Nematode worm</name>
    <dbReference type="NCBI Taxonomy" id="135651"/>
    <lineage>
        <taxon>Eukaryota</taxon>
        <taxon>Metazoa</taxon>
        <taxon>Ecdysozoa</taxon>
        <taxon>Nematoda</taxon>
        <taxon>Chromadorea</taxon>
        <taxon>Rhabditida</taxon>
        <taxon>Rhabditina</taxon>
        <taxon>Rhabditomorpha</taxon>
        <taxon>Rhabditoidea</taxon>
        <taxon>Rhabditidae</taxon>
        <taxon>Peloderinae</taxon>
        <taxon>Caenorhabditis</taxon>
    </lineage>
</organism>
<dbReference type="Pfam" id="PF01827">
    <property type="entry name" value="FTH"/>
    <property type="match status" value="1"/>
</dbReference>
<feature type="domain" description="DUF38" evidence="1">
    <location>
        <begin position="31"/>
        <end position="135"/>
    </location>
</feature>